<organism evidence="1">
    <name type="scientific">Clostridium symbiosum</name>
    <name type="common">Bacteroides symbiosus</name>
    <dbReference type="NCBI Taxonomy" id="1512"/>
    <lineage>
        <taxon>Bacteria</taxon>
        <taxon>Bacillati</taxon>
        <taxon>Bacillota</taxon>
        <taxon>Clostridia</taxon>
        <taxon>Lachnospirales</taxon>
        <taxon>Lachnospiraceae</taxon>
        <taxon>Otoolea</taxon>
    </lineage>
</organism>
<reference evidence="1" key="1">
    <citation type="submission" date="2019-11" db="EMBL/GenBank/DDBJ databases">
        <authorList>
            <person name="Feng L."/>
        </authorList>
    </citation>
    <scope>NUCLEOTIDE SEQUENCE</scope>
    <source>
        <strain evidence="1">CsymbiosumLFYP84</strain>
    </source>
</reference>
<proteinExistence type="predicted"/>
<accession>A0A6N3GJY5</accession>
<dbReference type="AlphaFoldDB" id="A0A6N3GJY5"/>
<gene>
    <name evidence="1" type="ORF">CSLFYP84_03142</name>
</gene>
<protein>
    <submittedName>
        <fullName evidence="1">Uncharacterized protein</fullName>
    </submittedName>
</protein>
<dbReference type="EMBL" id="CACRUA010000035">
    <property type="protein sequence ID" value="VYU65137.1"/>
    <property type="molecule type" value="Genomic_DNA"/>
</dbReference>
<sequence length="34" mass="4006">MEGGCVTPDFRVKRLWQHKWDCSGLDNCMESVYN</sequence>
<name>A0A6N3GJY5_CLOSY</name>
<evidence type="ECO:0000313" key="1">
    <source>
        <dbReference type="EMBL" id="VYU65137.1"/>
    </source>
</evidence>